<proteinExistence type="predicted"/>
<gene>
    <name evidence="1" type="ORF">ACH49Z_02575</name>
</gene>
<dbReference type="NCBIfam" id="TIGR02243">
    <property type="entry name" value="putative baseplate assembly protein"/>
    <property type="match status" value="1"/>
</dbReference>
<protein>
    <submittedName>
        <fullName evidence="1">Baseplate assembly protein</fullName>
    </submittedName>
</protein>
<dbReference type="Proteomes" id="UP001611494">
    <property type="component" value="Unassembled WGS sequence"/>
</dbReference>
<reference evidence="1 2" key="1">
    <citation type="submission" date="2024-10" db="EMBL/GenBank/DDBJ databases">
        <title>The Natural Products Discovery Center: Release of the First 8490 Sequenced Strains for Exploring Actinobacteria Biosynthetic Diversity.</title>
        <authorList>
            <person name="Kalkreuter E."/>
            <person name="Kautsar S.A."/>
            <person name="Yang D."/>
            <person name="Bader C.D."/>
            <person name="Teijaro C.N."/>
            <person name="Fluegel L."/>
            <person name="Davis C.M."/>
            <person name="Simpson J.R."/>
            <person name="Lauterbach L."/>
            <person name="Steele A.D."/>
            <person name="Gui C."/>
            <person name="Meng S."/>
            <person name="Li G."/>
            <person name="Viehrig K."/>
            <person name="Ye F."/>
            <person name="Su P."/>
            <person name="Kiefer A.F."/>
            <person name="Nichols A."/>
            <person name="Cepeda A.J."/>
            <person name="Yan W."/>
            <person name="Fan B."/>
            <person name="Jiang Y."/>
            <person name="Adhikari A."/>
            <person name="Zheng C.-J."/>
            <person name="Schuster L."/>
            <person name="Cowan T.M."/>
            <person name="Smanski M.J."/>
            <person name="Chevrette M.G."/>
            <person name="De Carvalho L.P.S."/>
            <person name="Shen B."/>
        </authorList>
    </citation>
    <scope>NUCLEOTIDE SEQUENCE [LARGE SCALE GENOMIC DNA]</scope>
    <source>
        <strain evidence="1 2">NPDC019377</strain>
    </source>
</reference>
<dbReference type="RefSeq" id="WP_397059089.1">
    <property type="nucleotide sequence ID" value="NZ_JBIRYL010000001.1"/>
</dbReference>
<evidence type="ECO:0000313" key="1">
    <source>
        <dbReference type="EMBL" id="MFI2228717.1"/>
    </source>
</evidence>
<name>A0ABW7VQ40_9NOCA</name>
<comment type="caution">
    <text evidence="1">The sequence shown here is derived from an EMBL/GenBank/DDBJ whole genome shotgun (WGS) entry which is preliminary data.</text>
</comment>
<dbReference type="EMBL" id="JBIRYL010000001">
    <property type="protein sequence ID" value="MFI2228717.1"/>
    <property type="molecule type" value="Genomic_DNA"/>
</dbReference>
<evidence type="ECO:0000313" key="2">
    <source>
        <dbReference type="Proteomes" id="UP001611494"/>
    </source>
</evidence>
<organism evidence="1 2">
    <name type="scientific">Nocardia testacea</name>
    <dbReference type="NCBI Taxonomy" id="248551"/>
    <lineage>
        <taxon>Bacteria</taxon>
        <taxon>Bacillati</taxon>
        <taxon>Actinomycetota</taxon>
        <taxon>Actinomycetes</taxon>
        <taxon>Mycobacteriales</taxon>
        <taxon>Nocardiaceae</taxon>
        <taxon>Nocardia</taxon>
    </lineage>
</organism>
<accession>A0ABW7VQ40</accession>
<sequence length="648" mass="70815">MSVVLPAPDLDDRRFQQLVDDARRLVRSRCPEWTDHNISDPGITLIETFAMMVDQLIYRLNRVPDRHYVKFLELIGVERRPPGVAQGTVTFWLSAPQPQVVVVRAETEVGTDRTDVTEPVVFTTVEQLDIVPCTAPWVGVELVGEDPTERTNEMRGSGFTCFSPAPRPGDCLMIGLSNAVPSCAVLLRIDCEVSGIGVDPRRPPLVWEAKTPSGWKQCPVDRDETGGLNKPGDVVLHLPDDHDESVLAGVRKGWVRCRLREPEPSQRTYSEPPRIRKVAASTIGGTASIVHARVIRDEPLGNSDGTAAQHFRLQHVPVLPWAGCSVVAVDGDGESIWRHVDHFAEATEVDQVFHVDAVSGEVTFGPAVRESAGTLRQYGAIPPKSAPLRMAAYRTGGGAQGNVATGRIRVLKTSVPYISRVENRSPVIGGAPAETLEDVKTRGPLILHSRGRAVTAQDFEDLTREVAPEIARVHCLPAQNASEGVVRVLLVPHVTSDELGRVELADLTPPTETVERIRRFLDERRLVGTRLVIEPPAYQAVTVVVGMHPLPGFVRAHVESGILTALYRVLHPLHGGPHGRGWPIGRPVQESEIGAAISTVPGIDMSSEMMVRLYTANPATRKRERVTVVPVAANALVYSYDHQVVKPA</sequence>
<keyword evidence="2" id="KW-1185">Reference proteome</keyword>
<dbReference type="InterPro" id="IPR011749">
    <property type="entry name" value="CHP02243"/>
</dbReference>